<dbReference type="EMBL" id="JAINVZ010000005">
    <property type="protein sequence ID" value="MBY8885091.1"/>
    <property type="molecule type" value="Genomic_DNA"/>
</dbReference>
<name>A0ABS7QQS2_9ACTN</name>
<dbReference type="RefSeq" id="WP_222976175.1">
    <property type="nucleotide sequence ID" value="NZ_JAINVZ010000005.1"/>
</dbReference>
<sequence>MAHERDDGRGQPRRHLRRHPRQRLRRRRVLRRRLSKLTLTLAGLPLLMGGIAGTVFASQDAAGPAASAHGSPARLAPTRSSPPQPNPDCTLVVPADPLTAKGLATPYRLTATDPAQGPCHEANPAQSAFVEAAVLTKSGGLTLYDPLVTDAGRRPGAPPAPATVPAGSTVGIWFGFNGTDLTLRSASGTRALTSAKCVGGLNGSLFGQFAYCDAPAFFKAAGARIAAKQLKLPALGTAKDGMPCPTTRDFSVVDQDQSDNVVTHYLADGHGRIAQNDAAGHAALPHATDLANGSDNLLLAQFVDPALGCTPPTAPDQSSDGQPSAALPLDELSAAAGQRAPVALVPLDDPMTLRGTRPSTTKTNLYRAGVGQPPLDATDHGDGAAYCRRMFGDPAGVQRVFRDRALLSAAPSADAGTAANLFAFLALRAGQSFTNLGCGALLGVPDPVTVTTDANGVATGATLAPLGGSPRPAPSASPRARHW</sequence>
<feature type="region of interest" description="Disordered" evidence="1">
    <location>
        <begin position="461"/>
        <end position="483"/>
    </location>
</feature>
<feature type="compositionally biased region" description="Low complexity" evidence="1">
    <location>
        <begin position="474"/>
        <end position="483"/>
    </location>
</feature>
<feature type="region of interest" description="Disordered" evidence="1">
    <location>
        <begin position="1"/>
        <end position="25"/>
    </location>
</feature>
<accession>A0ABS7QQS2</accession>
<gene>
    <name evidence="2" type="ORF">K7472_09555</name>
</gene>
<proteinExistence type="predicted"/>
<evidence type="ECO:0000256" key="1">
    <source>
        <dbReference type="SAM" id="MobiDB-lite"/>
    </source>
</evidence>
<evidence type="ECO:0000313" key="3">
    <source>
        <dbReference type="Proteomes" id="UP001198565"/>
    </source>
</evidence>
<keyword evidence="3" id="KW-1185">Reference proteome</keyword>
<feature type="compositionally biased region" description="Low complexity" evidence="1">
    <location>
        <begin position="63"/>
        <end position="73"/>
    </location>
</feature>
<comment type="caution">
    <text evidence="2">The sequence shown here is derived from an EMBL/GenBank/DDBJ whole genome shotgun (WGS) entry which is preliminary data.</text>
</comment>
<protein>
    <submittedName>
        <fullName evidence="2">Uncharacterized protein</fullName>
    </submittedName>
</protein>
<evidence type="ECO:0000313" key="2">
    <source>
        <dbReference type="EMBL" id="MBY8885091.1"/>
    </source>
</evidence>
<feature type="region of interest" description="Disordered" evidence="1">
    <location>
        <begin position="349"/>
        <end position="377"/>
    </location>
</feature>
<feature type="region of interest" description="Disordered" evidence="1">
    <location>
        <begin position="63"/>
        <end position="87"/>
    </location>
</feature>
<organism evidence="2 3">
    <name type="scientific">Streptantibioticus parmotrematis</name>
    <dbReference type="NCBI Taxonomy" id="2873249"/>
    <lineage>
        <taxon>Bacteria</taxon>
        <taxon>Bacillati</taxon>
        <taxon>Actinomycetota</taxon>
        <taxon>Actinomycetes</taxon>
        <taxon>Kitasatosporales</taxon>
        <taxon>Streptomycetaceae</taxon>
        <taxon>Streptantibioticus</taxon>
    </lineage>
</organism>
<feature type="compositionally biased region" description="Basic and acidic residues" evidence="1">
    <location>
        <begin position="1"/>
        <end position="10"/>
    </location>
</feature>
<feature type="compositionally biased region" description="Basic residues" evidence="1">
    <location>
        <begin position="11"/>
        <end position="25"/>
    </location>
</feature>
<dbReference type="Proteomes" id="UP001198565">
    <property type="component" value="Unassembled WGS sequence"/>
</dbReference>
<reference evidence="2 3" key="1">
    <citation type="submission" date="2021-08" db="EMBL/GenBank/DDBJ databases">
        <title>Streptomyces sp. PTM05 isolated from lichen.</title>
        <authorList>
            <person name="Somphong A."/>
            <person name="Phongsopitanun W."/>
            <person name="Tanasupawat S."/>
        </authorList>
    </citation>
    <scope>NUCLEOTIDE SEQUENCE [LARGE SCALE GENOMIC DNA]</scope>
    <source>
        <strain evidence="2 3">Ptm05</strain>
    </source>
</reference>